<comment type="similarity">
    <text evidence="2">Belongs to the GSP F family.</text>
</comment>
<dbReference type="Proteomes" id="UP000176299">
    <property type="component" value="Unassembled WGS sequence"/>
</dbReference>
<dbReference type="PRINTS" id="PR00812">
    <property type="entry name" value="BCTERIALGSPF"/>
</dbReference>
<feature type="transmembrane region" description="Helical" evidence="8">
    <location>
        <begin position="327"/>
        <end position="348"/>
    </location>
</feature>
<dbReference type="PANTHER" id="PTHR30012:SF0">
    <property type="entry name" value="TYPE II SECRETION SYSTEM PROTEIN F-RELATED"/>
    <property type="match status" value="1"/>
</dbReference>
<sequence length="360" mass="39597">MKLFKFTETQKLNDNEKLAIIESLSIMLTAGIPILEALDSITEDAPNKKTKAVVAGISQGINSGKTLSESLSTYPESFDLVLINIIKSGEVGGKLDEVLSQVAANLKENIETANNIKSALFYPILVIVVLIGVGFYAFAFALPKVAEIFLDLNIDLPIYSLFILKFSLFFAKYRYFFIAGFIVLLLLLARAFKVPRLRKIFFTALTKIPAVSNLVRYMDLAHFTNTVSLLLTSGVPIIEVLEISQNVVTSPKLRLDINFVKDELAKGSTLAEGMKKKGESFPSLLRRVAAVGENTGNLDQTLANISRYYEKKFTDIIKNISVLLEPILIVLVAILVGAILLSIIVPIYQGIGQLTPHQGL</sequence>
<dbReference type="InterPro" id="IPR003004">
    <property type="entry name" value="GspF/PilC"/>
</dbReference>
<evidence type="ECO:0000256" key="1">
    <source>
        <dbReference type="ARBA" id="ARBA00004429"/>
    </source>
</evidence>
<protein>
    <recommendedName>
        <fullName evidence="9">Type II secretion system protein GspF domain-containing protein</fullName>
    </recommendedName>
</protein>
<feature type="transmembrane region" description="Helical" evidence="8">
    <location>
        <begin position="175"/>
        <end position="192"/>
    </location>
</feature>
<organism evidence="10 11">
    <name type="scientific">Candidatus Woykebacteria bacterium GWA1_44_8</name>
    <dbReference type="NCBI Taxonomy" id="1802591"/>
    <lineage>
        <taxon>Bacteria</taxon>
        <taxon>Candidatus Woykeibacteriota</taxon>
    </lineage>
</organism>
<accession>A0A1G1W4Q2</accession>
<evidence type="ECO:0000256" key="5">
    <source>
        <dbReference type="ARBA" id="ARBA00022692"/>
    </source>
</evidence>
<dbReference type="Pfam" id="PF00482">
    <property type="entry name" value="T2SSF"/>
    <property type="match status" value="2"/>
</dbReference>
<reference evidence="10 11" key="1">
    <citation type="journal article" date="2016" name="Nat. Commun.">
        <title>Thousands of microbial genomes shed light on interconnected biogeochemical processes in an aquifer system.</title>
        <authorList>
            <person name="Anantharaman K."/>
            <person name="Brown C.T."/>
            <person name="Hug L.A."/>
            <person name="Sharon I."/>
            <person name="Castelle C.J."/>
            <person name="Probst A.J."/>
            <person name="Thomas B.C."/>
            <person name="Singh A."/>
            <person name="Wilkins M.J."/>
            <person name="Karaoz U."/>
            <person name="Brodie E.L."/>
            <person name="Williams K.H."/>
            <person name="Hubbard S.S."/>
            <person name="Banfield J.F."/>
        </authorList>
    </citation>
    <scope>NUCLEOTIDE SEQUENCE [LARGE SCALE GENOMIC DNA]</scope>
</reference>
<gene>
    <name evidence="10" type="ORF">A2113_02105</name>
</gene>
<evidence type="ECO:0000256" key="3">
    <source>
        <dbReference type="ARBA" id="ARBA00022475"/>
    </source>
</evidence>
<dbReference type="PANTHER" id="PTHR30012">
    <property type="entry name" value="GENERAL SECRETION PATHWAY PROTEIN"/>
    <property type="match status" value="1"/>
</dbReference>
<evidence type="ECO:0000256" key="4">
    <source>
        <dbReference type="ARBA" id="ARBA00022519"/>
    </source>
</evidence>
<dbReference type="GO" id="GO:0005886">
    <property type="term" value="C:plasma membrane"/>
    <property type="evidence" value="ECO:0007669"/>
    <property type="project" value="UniProtKB-SubCell"/>
</dbReference>
<keyword evidence="5 8" id="KW-0812">Transmembrane</keyword>
<proteinExistence type="inferred from homology"/>
<dbReference type="InterPro" id="IPR018076">
    <property type="entry name" value="T2SS_GspF_dom"/>
</dbReference>
<keyword evidence="6 8" id="KW-1133">Transmembrane helix</keyword>
<evidence type="ECO:0000256" key="2">
    <source>
        <dbReference type="ARBA" id="ARBA00005745"/>
    </source>
</evidence>
<evidence type="ECO:0000256" key="8">
    <source>
        <dbReference type="SAM" id="Phobius"/>
    </source>
</evidence>
<dbReference type="STRING" id="1802591.A2113_02105"/>
<comment type="caution">
    <text evidence="10">The sequence shown here is derived from an EMBL/GenBank/DDBJ whole genome shotgun (WGS) entry which is preliminary data.</text>
</comment>
<feature type="domain" description="Type II secretion system protein GspF" evidence="9">
    <location>
        <begin position="223"/>
        <end position="346"/>
    </location>
</feature>
<feature type="domain" description="Type II secretion system protein GspF" evidence="9">
    <location>
        <begin position="21"/>
        <end position="143"/>
    </location>
</feature>
<name>A0A1G1W4Q2_9BACT</name>
<dbReference type="EMBL" id="MHCN01000001">
    <property type="protein sequence ID" value="OGY22662.1"/>
    <property type="molecule type" value="Genomic_DNA"/>
</dbReference>
<dbReference type="FunFam" id="1.20.81.30:FF:000001">
    <property type="entry name" value="Type II secretion system protein F"/>
    <property type="match status" value="1"/>
</dbReference>
<dbReference type="InterPro" id="IPR042094">
    <property type="entry name" value="T2SS_GspF_sf"/>
</dbReference>
<evidence type="ECO:0000256" key="7">
    <source>
        <dbReference type="ARBA" id="ARBA00023136"/>
    </source>
</evidence>
<feature type="transmembrane region" description="Helical" evidence="8">
    <location>
        <begin position="120"/>
        <end position="142"/>
    </location>
</feature>
<evidence type="ECO:0000259" key="9">
    <source>
        <dbReference type="Pfam" id="PF00482"/>
    </source>
</evidence>
<comment type="subcellular location">
    <subcellularLocation>
        <location evidence="1">Cell inner membrane</location>
        <topology evidence="1">Multi-pass membrane protein</topology>
    </subcellularLocation>
</comment>
<dbReference type="AlphaFoldDB" id="A0A1G1W4Q2"/>
<dbReference type="Gene3D" id="1.20.81.30">
    <property type="entry name" value="Type II secretion system (T2SS), domain F"/>
    <property type="match status" value="2"/>
</dbReference>
<evidence type="ECO:0000256" key="6">
    <source>
        <dbReference type="ARBA" id="ARBA00022989"/>
    </source>
</evidence>
<keyword evidence="7 8" id="KW-0472">Membrane</keyword>
<evidence type="ECO:0000313" key="10">
    <source>
        <dbReference type="EMBL" id="OGY22662.1"/>
    </source>
</evidence>
<keyword evidence="4" id="KW-0997">Cell inner membrane</keyword>
<keyword evidence="3" id="KW-1003">Cell membrane</keyword>
<evidence type="ECO:0000313" key="11">
    <source>
        <dbReference type="Proteomes" id="UP000176299"/>
    </source>
</evidence>